<comment type="similarity">
    <text evidence="2">Belongs to the cyclophilin-type PPIase family.</text>
</comment>
<feature type="signal peptide" evidence="2">
    <location>
        <begin position="1"/>
        <end position="19"/>
    </location>
</feature>
<dbReference type="InterPro" id="IPR002130">
    <property type="entry name" value="Cyclophilin-type_PPIase_dom"/>
</dbReference>
<keyword evidence="2" id="KW-0732">Signal</keyword>
<feature type="region of interest" description="Disordered" evidence="3">
    <location>
        <begin position="43"/>
        <end position="62"/>
    </location>
</feature>
<dbReference type="InterPro" id="IPR029000">
    <property type="entry name" value="Cyclophilin-like_dom_sf"/>
</dbReference>
<keyword evidence="2" id="KW-0697">Rotamase</keyword>
<dbReference type="Pfam" id="PF00160">
    <property type="entry name" value="Pro_isomerase"/>
    <property type="match status" value="1"/>
</dbReference>
<sequence length="226" mass="23210">MAATSAALLVLATAGCAVAPQSTRAPAASAAATTRAAAPGTVTCEYRPGGTPAKPVDAPDGTDVPATGTVSMVIDLGDAKVDVELDRAAAPCTVHSFESLVAQGYYNDTECHRLSTQGMFILQCGDPTGTGTGRPGYSFDDELEHTTGYPAGVLAMANSGPDTNGSQFFFVYDDTRLQPNYTVFGKLDEAGNQVIADRAFQGHDSSNGDGTGRPNLPTVIRSITAG</sequence>
<feature type="domain" description="PPIase cyclophilin-type" evidence="4">
    <location>
        <begin position="79"/>
        <end position="225"/>
    </location>
</feature>
<dbReference type="Proteomes" id="UP000292373">
    <property type="component" value="Unassembled WGS sequence"/>
</dbReference>
<feature type="region of interest" description="Disordered" evidence="3">
    <location>
        <begin position="200"/>
        <end position="226"/>
    </location>
</feature>
<dbReference type="CDD" id="cd00317">
    <property type="entry name" value="cyclophilin"/>
    <property type="match status" value="1"/>
</dbReference>
<dbReference type="AlphaFoldDB" id="A0A4Q9KDJ1"/>
<dbReference type="EC" id="5.2.1.8" evidence="2"/>
<dbReference type="SUPFAM" id="SSF50891">
    <property type="entry name" value="Cyclophilin-like"/>
    <property type="match status" value="1"/>
</dbReference>
<dbReference type="OrthoDB" id="5507614at2"/>
<dbReference type="PANTHER" id="PTHR45625">
    <property type="entry name" value="PEPTIDYL-PROLYL CIS-TRANS ISOMERASE-RELATED"/>
    <property type="match status" value="1"/>
</dbReference>
<dbReference type="GO" id="GO:0003755">
    <property type="term" value="F:peptidyl-prolyl cis-trans isomerase activity"/>
    <property type="evidence" value="ECO:0007669"/>
    <property type="project" value="UniProtKB-UniRule"/>
</dbReference>
<feature type="chain" id="PRO_5039759475" description="Peptidyl-prolyl cis-trans isomerase" evidence="2">
    <location>
        <begin position="20"/>
        <end position="226"/>
    </location>
</feature>
<protein>
    <recommendedName>
        <fullName evidence="2">Peptidyl-prolyl cis-trans isomerase</fullName>
        <shortName evidence="2">PPIase</shortName>
        <ecNumber evidence="2">5.2.1.8</ecNumber>
    </recommendedName>
</protein>
<dbReference type="EMBL" id="SDMQ01000007">
    <property type="protein sequence ID" value="TBT84724.1"/>
    <property type="molecule type" value="Genomic_DNA"/>
</dbReference>
<comment type="caution">
    <text evidence="5">The sequence shown here is derived from an EMBL/GenBank/DDBJ whole genome shotgun (WGS) entry which is preliminary data.</text>
</comment>
<keyword evidence="2 5" id="KW-0413">Isomerase</keyword>
<gene>
    <name evidence="5" type="ORF">ET989_08045</name>
</gene>
<evidence type="ECO:0000313" key="6">
    <source>
        <dbReference type="Proteomes" id="UP000292373"/>
    </source>
</evidence>
<organism evidence="5 6">
    <name type="scientific">Propioniciclava sinopodophylli</name>
    <dbReference type="NCBI Taxonomy" id="1837344"/>
    <lineage>
        <taxon>Bacteria</taxon>
        <taxon>Bacillati</taxon>
        <taxon>Actinomycetota</taxon>
        <taxon>Actinomycetes</taxon>
        <taxon>Propionibacteriales</taxon>
        <taxon>Propionibacteriaceae</taxon>
        <taxon>Propioniciclava</taxon>
    </lineage>
</organism>
<comment type="function">
    <text evidence="1 2">PPIases accelerate the folding of proteins. It catalyzes the cis-trans isomerization of proline imidic peptide bonds in oligopeptides.</text>
</comment>
<accession>A0A4Q9KDJ1</accession>
<comment type="catalytic activity">
    <reaction evidence="2">
        <text>[protein]-peptidylproline (omega=180) = [protein]-peptidylproline (omega=0)</text>
        <dbReference type="Rhea" id="RHEA:16237"/>
        <dbReference type="Rhea" id="RHEA-COMP:10747"/>
        <dbReference type="Rhea" id="RHEA-COMP:10748"/>
        <dbReference type="ChEBI" id="CHEBI:83833"/>
        <dbReference type="ChEBI" id="CHEBI:83834"/>
        <dbReference type="EC" id="5.2.1.8"/>
    </reaction>
</comment>
<dbReference type="Gene3D" id="2.40.100.10">
    <property type="entry name" value="Cyclophilin-like"/>
    <property type="match status" value="1"/>
</dbReference>
<name>A0A4Q9KDJ1_9ACTN</name>
<dbReference type="PRINTS" id="PR00153">
    <property type="entry name" value="CSAPPISMRASE"/>
</dbReference>
<evidence type="ECO:0000256" key="1">
    <source>
        <dbReference type="ARBA" id="ARBA00002388"/>
    </source>
</evidence>
<dbReference type="InterPro" id="IPR044666">
    <property type="entry name" value="Cyclophilin_A-like"/>
</dbReference>
<evidence type="ECO:0000259" key="4">
    <source>
        <dbReference type="PROSITE" id="PS50072"/>
    </source>
</evidence>
<keyword evidence="6" id="KW-1185">Reference proteome</keyword>
<evidence type="ECO:0000256" key="2">
    <source>
        <dbReference type="RuleBase" id="RU363019"/>
    </source>
</evidence>
<dbReference type="PANTHER" id="PTHR45625:SF3">
    <property type="entry name" value="PEPTIDYL-PROLYL CIS-TRANS ISOMERASE B-RELATED"/>
    <property type="match status" value="1"/>
</dbReference>
<dbReference type="PROSITE" id="PS50072">
    <property type="entry name" value="CSA_PPIASE_2"/>
    <property type="match status" value="1"/>
</dbReference>
<proteinExistence type="inferred from homology"/>
<evidence type="ECO:0000256" key="3">
    <source>
        <dbReference type="SAM" id="MobiDB-lite"/>
    </source>
</evidence>
<evidence type="ECO:0000313" key="5">
    <source>
        <dbReference type="EMBL" id="TBT84724.1"/>
    </source>
</evidence>
<reference evidence="5 6" key="1">
    <citation type="submission" date="2019-01" db="EMBL/GenBank/DDBJ databases">
        <title>Lactibacter flavus gen. nov., sp. nov., a novel bacterium of the family Propionibacteriaceae isolated from raw milk and dairy products.</title>
        <authorList>
            <person name="Huptas C."/>
            <person name="Wenning M."/>
            <person name="Breitenwieser F."/>
            <person name="Doll E."/>
            <person name="Von Neubeck M."/>
            <person name="Busse H.-J."/>
            <person name="Scherer S."/>
        </authorList>
    </citation>
    <scope>NUCLEOTIDE SEQUENCE [LARGE SCALE GENOMIC DNA]</scope>
    <source>
        <strain evidence="5 6">KCTC 33808</strain>
    </source>
</reference>